<sequence length="730" mass="81664">MSSKNSAVPSRKITMDLAKGPKTLREKVLKNTAKSVVSEKAARPSTTEPIMVAKACSEPDNRLSTPPQSTAATTPEFLTPEDRTRISEIVIDWEQCGISPPRKIDSEDDSSVASVESRSTQPEHGRPSILYRTPRRGTGVEMDLATQEANTLLQKGKAALEAAGNMKRECKAIAHDCLQGLYETALSLADSRSRHKFNLEKERSRHAKELVRVERAHTRELMKMTMELSLMRTDVSETKKEAKGIREWLGHETLEAFNGIKEVKEEIKAAGHQNQKEHERTRREYQSTPRDSKPDSAGTGISRLESQYTSISNQLDELRKALGRLKEDLDQPLISNDTPPEQQNQGVMMELLLTTNVFQEEMAKLSRQLQDLSNRPQASPPRPQPQINIKEVLEPIYERLEIVSSDLRVLRDKEPPTQAPAALNLEAELAVGEVRKTLHNIEKGVADLGRVEKPHGQNQGPKTFAQVASTPKPKPPQPNHTLIVSSTDPKHTGDNVIERIRTALDLKTTGARVDTVRKARNQKVVLRCASKSDLKLIKDQVRTNEGLKVQEPKPQNPLICVRGVLSSYGDAEIVDLLKAQNKHLLQTVAEEDITTLKVRYRKRARNPHECHPVLELAPGLWKCLTQAQRVHVGIKRCTVEDQSPLVQCTRCLAYGHNKTICKAAKELCSYCSGEHTVRDCRSKAEGKVPACINCKTAHRTGEDLAHTAFSEECQERQKWDGIARSRVSYC</sequence>
<evidence type="ECO:0000313" key="2">
    <source>
        <dbReference type="Proteomes" id="UP000829999"/>
    </source>
</evidence>
<dbReference type="RefSeq" id="XP_050563632.1">
    <property type="nucleotide sequence ID" value="XM_050707675.1"/>
</dbReference>
<dbReference type="AlphaFoldDB" id="A0A9R0ECW3"/>
<feature type="region of interest" description="Disordered" evidence="1">
    <location>
        <begin position="1"/>
        <end position="51"/>
    </location>
</feature>
<evidence type="ECO:0000256" key="1">
    <source>
        <dbReference type="SAM" id="MobiDB-lite"/>
    </source>
</evidence>
<gene>
    <name evidence="3" type="primary">LOC126910634</name>
</gene>
<proteinExistence type="predicted"/>
<organism evidence="2 3">
    <name type="scientific">Spodoptera frugiperda</name>
    <name type="common">Fall armyworm</name>
    <dbReference type="NCBI Taxonomy" id="7108"/>
    <lineage>
        <taxon>Eukaryota</taxon>
        <taxon>Metazoa</taxon>
        <taxon>Ecdysozoa</taxon>
        <taxon>Arthropoda</taxon>
        <taxon>Hexapoda</taxon>
        <taxon>Insecta</taxon>
        <taxon>Pterygota</taxon>
        <taxon>Neoptera</taxon>
        <taxon>Endopterygota</taxon>
        <taxon>Lepidoptera</taxon>
        <taxon>Glossata</taxon>
        <taxon>Ditrysia</taxon>
        <taxon>Noctuoidea</taxon>
        <taxon>Noctuidae</taxon>
        <taxon>Amphipyrinae</taxon>
        <taxon>Spodoptera</taxon>
    </lineage>
</organism>
<feature type="compositionally biased region" description="Polar residues" evidence="1">
    <location>
        <begin position="456"/>
        <end position="469"/>
    </location>
</feature>
<reference evidence="3" key="1">
    <citation type="submission" date="2025-08" db="UniProtKB">
        <authorList>
            <consortium name="RefSeq"/>
        </authorList>
    </citation>
    <scope>IDENTIFICATION</scope>
    <source>
        <tissue evidence="3">Whole larval tissue</tissue>
    </source>
</reference>
<evidence type="ECO:0000313" key="3">
    <source>
        <dbReference type="RefSeq" id="XP_050563632.1"/>
    </source>
</evidence>
<feature type="region of interest" description="Disordered" evidence="1">
    <location>
        <begin position="268"/>
        <end position="307"/>
    </location>
</feature>
<feature type="region of interest" description="Disordered" evidence="1">
    <location>
        <begin position="451"/>
        <end position="493"/>
    </location>
</feature>
<dbReference type="GeneID" id="126910634"/>
<feature type="compositionally biased region" description="Basic and acidic residues" evidence="1">
    <location>
        <begin position="268"/>
        <end position="294"/>
    </location>
</feature>
<dbReference type="Proteomes" id="UP000829999">
    <property type="component" value="Unplaced"/>
</dbReference>
<feature type="region of interest" description="Disordered" evidence="1">
    <location>
        <begin position="98"/>
        <end position="138"/>
    </location>
</feature>
<name>A0A9R0ECW3_SPOFR</name>
<dbReference type="OrthoDB" id="10022108at2759"/>
<accession>A0A9R0ECW3</accession>
<keyword evidence="2" id="KW-1185">Reference proteome</keyword>
<protein>
    <submittedName>
        <fullName evidence="3">Uncharacterized protein LOC126910634</fullName>
    </submittedName>
</protein>